<feature type="compositionally biased region" description="Polar residues" evidence="1">
    <location>
        <begin position="231"/>
        <end position="247"/>
    </location>
</feature>
<accession>A0AAE0MJV3</accession>
<feature type="region of interest" description="Disordered" evidence="1">
    <location>
        <begin position="143"/>
        <end position="192"/>
    </location>
</feature>
<dbReference type="GeneID" id="87862458"/>
<protein>
    <submittedName>
        <fullName evidence="2">Uncharacterized protein</fullName>
    </submittedName>
</protein>
<evidence type="ECO:0000313" key="3">
    <source>
        <dbReference type="Proteomes" id="UP001278500"/>
    </source>
</evidence>
<dbReference type="AlphaFoldDB" id="A0AAE0MJV3"/>
<evidence type="ECO:0000256" key="1">
    <source>
        <dbReference type="SAM" id="MobiDB-lite"/>
    </source>
</evidence>
<feature type="compositionally biased region" description="Basic and acidic residues" evidence="1">
    <location>
        <begin position="62"/>
        <end position="77"/>
    </location>
</feature>
<feature type="region of interest" description="Disordered" evidence="1">
    <location>
        <begin position="1"/>
        <end position="77"/>
    </location>
</feature>
<gene>
    <name evidence="2" type="ORF">B0H65DRAFT_437327</name>
</gene>
<organism evidence="2 3">
    <name type="scientific">Neurospora tetraspora</name>
    <dbReference type="NCBI Taxonomy" id="94610"/>
    <lineage>
        <taxon>Eukaryota</taxon>
        <taxon>Fungi</taxon>
        <taxon>Dikarya</taxon>
        <taxon>Ascomycota</taxon>
        <taxon>Pezizomycotina</taxon>
        <taxon>Sordariomycetes</taxon>
        <taxon>Sordariomycetidae</taxon>
        <taxon>Sordariales</taxon>
        <taxon>Sordariaceae</taxon>
        <taxon>Neurospora</taxon>
    </lineage>
</organism>
<feature type="region of interest" description="Disordered" evidence="1">
    <location>
        <begin position="99"/>
        <end position="128"/>
    </location>
</feature>
<sequence>MTTTKTPSTGANEALGVTHNLTASAKPTKRTLKETDSDSPTKKRPKVSEQKDTIANDLVAPHADDNTRQAEHTSLWNDKHQAPYEHLKGRCASIIENTCIDDTANNTSKATSDSNRGISKDGGAPGNIEVQLDRIETTLEKLNKQQQAMERPSAVEDLSASTTDSHSSDPSGPRNQNSSSLPSPSAPPLPKVSSKIWHHMLIQNGWVANRPRSSARHYIPARRSRGGPKGSWSSLCYSTSSDRSATTEPEPEPLPSPSSDTKNSERSPVRLRAVPGTKAERLAEYIKYWQRSGKLDEEEKSHDNEAVKPKTRYNLRSTRN</sequence>
<feature type="compositionally biased region" description="Polar residues" evidence="1">
    <location>
        <begin position="103"/>
        <end position="117"/>
    </location>
</feature>
<dbReference type="RefSeq" id="XP_062676519.1">
    <property type="nucleotide sequence ID" value="XM_062825304.1"/>
</dbReference>
<dbReference type="EMBL" id="JAUEPP010000011">
    <property type="protein sequence ID" value="KAK3334353.1"/>
    <property type="molecule type" value="Genomic_DNA"/>
</dbReference>
<reference evidence="2" key="2">
    <citation type="submission" date="2023-06" db="EMBL/GenBank/DDBJ databases">
        <authorList>
            <consortium name="Lawrence Berkeley National Laboratory"/>
            <person name="Haridas S."/>
            <person name="Hensen N."/>
            <person name="Bonometti L."/>
            <person name="Westerberg I."/>
            <person name="Brannstrom I.O."/>
            <person name="Guillou S."/>
            <person name="Cros-Aarteil S."/>
            <person name="Calhoun S."/>
            <person name="Kuo A."/>
            <person name="Mondo S."/>
            <person name="Pangilinan J."/>
            <person name="Riley R."/>
            <person name="Labutti K."/>
            <person name="Andreopoulos B."/>
            <person name="Lipzen A."/>
            <person name="Chen C."/>
            <person name="Yanf M."/>
            <person name="Daum C."/>
            <person name="Ng V."/>
            <person name="Clum A."/>
            <person name="Steindorff A."/>
            <person name="Ohm R."/>
            <person name="Martin F."/>
            <person name="Silar P."/>
            <person name="Natvig D."/>
            <person name="Lalanne C."/>
            <person name="Gautier V."/>
            <person name="Ament-Velasquez S.L."/>
            <person name="Kruys A."/>
            <person name="Hutchinson M.I."/>
            <person name="Powell A.J."/>
            <person name="Barry K."/>
            <person name="Miller A.N."/>
            <person name="Grigoriev I.V."/>
            <person name="Debuchy R."/>
            <person name="Gladieux P."/>
            <person name="Thoren M.H."/>
            <person name="Johannesson H."/>
        </authorList>
    </citation>
    <scope>NUCLEOTIDE SEQUENCE</scope>
    <source>
        <strain evidence="2">CBS 560.94</strain>
    </source>
</reference>
<name>A0AAE0MJV3_9PEZI</name>
<feature type="compositionally biased region" description="Polar residues" evidence="1">
    <location>
        <begin position="159"/>
        <end position="177"/>
    </location>
</feature>
<dbReference type="Proteomes" id="UP001278500">
    <property type="component" value="Unassembled WGS sequence"/>
</dbReference>
<comment type="caution">
    <text evidence="2">The sequence shown here is derived from an EMBL/GenBank/DDBJ whole genome shotgun (WGS) entry which is preliminary data.</text>
</comment>
<reference evidence="2" key="1">
    <citation type="journal article" date="2023" name="Mol. Phylogenet. Evol.">
        <title>Genome-scale phylogeny and comparative genomics of the fungal order Sordariales.</title>
        <authorList>
            <person name="Hensen N."/>
            <person name="Bonometti L."/>
            <person name="Westerberg I."/>
            <person name="Brannstrom I.O."/>
            <person name="Guillou S."/>
            <person name="Cros-Aarteil S."/>
            <person name="Calhoun S."/>
            <person name="Haridas S."/>
            <person name="Kuo A."/>
            <person name="Mondo S."/>
            <person name="Pangilinan J."/>
            <person name="Riley R."/>
            <person name="LaButti K."/>
            <person name="Andreopoulos B."/>
            <person name="Lipzen A."/>
            <person name="Chen C."/>
            <person name="Yan M."/>
            <person name="Daum C."/>
            <person name="Ng V."/>
            <person name="Clum A."/>
            <person name="Steindorff A."/>
            <person name="Ohm R.A."/>
            <person name="Martin F."/>
            <person name="Silar P."/>
            <person name="Natvig D.O."/>
            <person name="Lalanne C."/>
            <person name="Gautier V."/>
            <person name="Ament-Velasquez S.L."/>
            <person name="Kruys A."/>
            <person name="Hutchinson M.I."/>
            <person name="Powell A.J."/>
            <person name="Barry K."/>
            <person name="Miller A.N."/>
            <person name="Grigoriev I.V."/>
            <person name="Debuchy R."/>
            <person name="Gladieux P."/>
            <person name="Hiltunen Thoren M."/>
            <person name="Johannesson H."/>
        </authorList>
    </citation>
    <scope>NUCLEOTIDE SEQUENCE</scope>
    <source>
        <strain evidence="2">CBS 560.94</strain>
    </source>
</reference>
<proteinExistence type="predicted"/>
<feature type="region of interest" description="Disordered" evidence="1">
    <location>
        <begin position="293"/>
        <end position="320"/>
    </location>
</feature>
<feature type="compositionally biased region" description="Basic and acidic residues" evidence="1">
    <location>
        <begin position="31"/>
        <end position="54"/>
    </location>
</feature>
<evidence type="ECO:0000313" key="2">
    <source>
        <dbReference type="EMBL" id="KAK3334353.1"/>
    </source>
</evidence>
<feature type="compositionally biased region" description="Basic residues" evidence="1">
    <location>
        <begin position="309"/>
        <end position="320"/>
    </location>
</feature>
<feature type="region of interest" description="Disordered" evidence="1">
    <location>
        <begin position="220"/>
        <end position="277"/>
    </location>
</feature>
<feature type="compositionally biased region" description="Basic and acidic residues" evidence="1">
    <location>
        <begin position="293"/>
        <end position="308"/>
    </location>
</feature>
<keyword evidence="3" id="KW-1185">Reference proteome</keyword>
<feature type="compositionally biased region" description="Polar residues" evidence="1">
    <location>
        <begin position="1"/>
        <end position="11"/>
    </location>
</feature>